<comment type="caution">
    <text evidence="1">The sequence shown here is derived from an EMBL/GenBank/DDBJ whole genome shotgun (WGS) entry which is preliminary data.</text>
</comment>
<keyword evidence="2" id="KW-1185">Reference proteome</keyword>
<evidence type="ECO:0000313" key="1">
    <source>
        <dbReference type="EMBL" id="GBP13978.1"/>
    </source>
</evidence>
<accession>A0A4C1TKS2</accession>
<organism evidence="1 2">
    <name type="scientific">Eumeta variegata</name>
    <name type="common">Bagworm moth</name>
    <name type="synonym">Eumeta japonica</name>
    <dbReference type="NCBI Taxonomy" id="151549"/>
    <lineage>
        <taxon>Eukaryota</taxon>
        <taxon>Metazoa</taxon>
        <taxon>Ecdysozoa</taxon>
        <taxon>Arthropoda</taxon>
        <taxon>Hexapoda</taxon>
        <taxon>Insecta</taxon>
        <taxon>Pterygota</taxon>
        <taxon>Neoptera</taxon>
        <taxon>Endopterygota</taxon>
        <taxon>Lepidoptera</taxon>
        <taxon>Glossata</taxon>
        <taxon>Ditrysia</taxon>
        <taxon>Tineoidea</taxon>
        <taxon>Psychidae</taxon>
        <taxon>Oiketicinae</taxon>
        <taxon>Eumeta</taxon>
    </lineage>
</organism>
<dbReference type="Proteomes" id="UP000299102">
    <property type="component" value="Unassembled WGS sequence"/>
</dbReference>
<sequence length="378" mass="42184">MEQTKAKGAQRLGVLGRRRCCSTSSLRDLGLKPFVLVQSKLPSVNNRGHLFDDNVWGITPTSGAFQTKKGRYPRNHDLLMLQRNTAGIDSDALPAISGILLGLRSLMCQTLHNYEIHRNLHIMRNLLIDLPHKNDIITLRTPINAAACDKNQRDPANAAPFAFLRGRNKIHYSATASWIGAHPKFRLLPRRPVVKGDGRLQTPPARISYLLGRRRQRMSETVRFACACDPERVSSPADPPFCQLDIKTRDNLAAGAGPDAICHVAVFVDGTPINRYAVETYVSTIRSLSAFKYLHRSSGRTEMLQGSRAITIREFAPVCVSLRVLFVYASIVDYAKRNIIMIWSRSRAAGDHPGRSDLRGHVPQSSVIWGDNFESIIE</sequence>
<evidence type="ECO:0000313" key="2">
    <source>
        <dbReference type="Proteomes" id="UP000299102"/>
    </source>
</evidence>
<name>A0A4C1TKS2_EUMVA</name>
<protein>
    <submittedName>
        <fullName evidence="1">Uncharacterized protein</fullName>
    </submittedName>
</protein>
<proteinExistence type="predicted"/>
<dbReference type="EMBL" id="BGZK01000060">
    <property type="protein sequence ID" value="GBP13978.1"/>
    <property type="molecule type" value="Genomic_DNA"/>
</dbReference>
<gene>
    <name evidence="1" type="ORF">EVAR_10534_1</name>
</gene>
<reference evidence="1 2" key="1">
    <citation type="journal article" date="2019" name="Commun. Biol.">
        <title>The bagworm genome reveals a unique fibroin gene that provides high tensile strength.</title>
        <authorList>
            <person name="Kono N."/>
            <person name="Nakamura H."/>
            <person name="Ohtoshi R."/>
            <person name="Tomita M."/>
            <person name="Numata K."/>
            <person name="Arakawa K."/>
        </authorList>
    </citation>
    <scope>NUCLEOTIDE SEQUENCE [LARGE SCALE GENOMIC DNA]</scope>
</reference>
<dbReference type="AlphaFoldDB" id="A0A4C1TKS2"/>